<evidence type="ECO:0000256" key="1">
    <source>
        <dbReference type="SAM" id="Coils"/>
    </source>
</evidence>
<sequence>MMNEYLQALAYPQQLKAEAEKAQLTNQNLAAQAQLHKAQADSSVADLAREKARNDQLAQLDTKFAEIKAKAQQKGPNGEIIEPNEETKKAQEIAYSLERYSIDERFGDHQERADALKGKEKVLADKKNFEKETKALVADSLIDVNSPDELKLALKNIEQKRPVYFQQQMKELSNLGIDPTKYDKRTVDALKKWATMNISADKSAKMKLEQEKFEAERDRKIARDESASRIALNKMGIAREAQTLKYMKEDRQANEVKSVFTDQQGNTVQMLKNGDYRIGDKPARSLDQLTDAERQNLMHLSKPGASPNDKMLNKTTTQVAANEVTYDTAATKIDLQLPYMEQLVKELTADGTLKASTKLNLLFKENISDPRVAKLKAQSSILGDEISKMATAGGGRGNLATQQKYAKIVAMDLTPAELAGVKDTIHVDSITTKYGFKKQLVDAYERAGIKEGPDYARAKAQYDETEKQYKKSVGAVNSIKKAGSAGTYNLNAEDSALLNKYMNK</sequence>
<accession>A0A6J5T8L7</accession>
<reference evidence="2" key="1">
    <citation type="submission" date="2020-05" db="EMBL/GenBank/DDBJ databases">
        <authorList>
            <person name="Chiriac C."/>
            <person name="Salcher M."/>
            <person name="Ghai R."/>
            <person name="Kavagutti S V."/>
        </authorList>
    </citation>
    <scope>NUCLEOTIDE SEQUENCE</scope>
</reference>
<organism evidence="2">
    <name type="scientific">uncultured Caudovirales phage</name>
    <dbReference type="NCBI Taxonomy" id="2100421"/>
    <lineage>
        <taxon>Viruses</taxon>
        <taxon>Duplodnaviria</taxon>
        <taxon>Heunggongvirae</taxon>
        <taxon>Uroviricota</taxon>
        <taxon>Caudoviricetes</taxon>
        <taxon>Peduoviridae</taxon>
        <taxon>Maltschvirus</taxon>
        <taxon>Maltschvirus maltsch</taxon>
    </lineage>
</organism>
<name>A0A6J5T8L7_9CAUD</name>
<evidence type="ECO:0000313" key="2">
    <source>
        <dbReference type="EMBL" id="CAB4241248.1"/>
    </source>
</evidence>
<gene>
    <name evidence="2" type="ORF">UFOVP67_18</name>
</gene>
<proteinExistence type="predicted"/>
<feature type="coiled-coil region" evidence="1">
    <location>
        <begin position="14"/>
        <end position="41"/>
    </location>
</feature>
<protein>
    <submittedName>
        <fullName evidence="2">Uncharacterized protein</fullName>
    </submittedName>
</protein>
<dbReference type="EMBL" id="LR797823">
    <property type="protein sequence ID" value="CAB4241248.1"/>
    <property type="molecule type" value="Genomic_DNA"/>
</dbReference>
<keyword evidence="1" id="KW-0175">Coiled coil</keyword>